<dbReference type="SUPFAM" id="SSF52728">
    <property type="entry name" value="PTS IIb component"/>
    <property type="match status" value="1"/>
</dbReference>
<keyword evidence="4 10" id="KW-0762">Sugar transport</keyword>
<dbReference type="Proteomes" id="UP000650605">
    <property type="component" value="Unassembled WGS sequence"/>
</dbReference>
<dbReference type="PROSITE" id="PS51101">
    <property type="entry name" value="PTS_EIIB_TYPE_4"/>
    <property type="match status" value="1"/>
</dbReference>
<dbReference type="GO" id="GO:0016301">
    <property type="term" value="F:kinase activity"/>
    <property type="evidence" value="ECO:0007669"/>
    <property type="project" value="UniProtKB-KW"/>
</dbReference>
<evidence type="ECO:0000313" key="10">
    <source>
        <dbReference type="EMBL" id="MBM0634802.1"/>
    </source>
</evidence>
<evidence type="ECO:0000256" key="3">
    <source>
        <dbReference type="ARBA" id="ARBA00022490"/>
    </source>
</evidence>
<protein>
    <submittedName>
        <fullName evidence="10">PTS sugar transporter subunit IIB</fullName>
    </submittedName>
</protein>
<feature type="active site" description="Pros-phosphohistidine intermediate; for EIIB activity" evidence="8">
    <location>
        <position position="14"/>
    </location>
</feature>
<keyword evidence="5" id="KW-0808">Transferase</keyword>
<reference evidence="10" key="1">
    <citation type="submission" date="2020-12" db="EMBL/GenBank/DDBJ databases">
        <title>Paenibacillus polymyxa LMG 27872: a double-edged sword.</title>
        <authorList>
            <person name="Langendries S."/>
            <person name="Garcia Mendez S."/>
            <person name="Beirinckx S."/>
            <person name="Viaene T."/>
            <person name="Baeyen S."/>
            <person name="Goeminne G."/>
            <person name="Willems A."/>
            <person name="Debode J."/>
            <person name="Goormachtig S."/>
        </authorList>
    </citation>
    <scope>NUCLEOTIDE SEQUENCE</scope>
    <source>
        <strain evidence="10">LMG 27872</strain>
    </source>
</reference>
<dbReference type="InterPro" id="IPR018455">
    <property type="entry name" value="PTS_IIB_sorbose-sp_subgr"/>
</dbReference>
<dbReference type="InterPro" id="IPR004720">
    <property type="entry name" value="PTS_IIB_sorbose-sp"/>
</dbReference>
<keyword evidence="2" id="KW-0813">Transport</keyword>
<sequence length="162" mass="18039">MEISFVRIDDRLIHGQVATVWVKETKCNKIIAVSNEVAADTLRKTLLLQVAPPGIKAYVVTIAKAIEAYNNPKYNDFKTLFLFTNPTDVLRVVEGGVPFTSVNVGGMCFKEGKTQITGAVSVDKQDVEAFYKLHEKGIELEIRKVASDPKINLINKLQNVQF</sequence>
<dbReference type="NCBIfam" id="TIGR00854">
    <property type="entry name" value="pts-sorbose"/>
    <property type="match status" value="1"/>
</dbReference>
<evidence type="ECO:0000256" key="7">
    <source>
        <dbReference type="ARBA" id="ARBA00022777"/>
    </source>
</evidence>
<dbReference type="EMBL" id="JAEHFQ010000009">
    <property type="protein sequence ID" value="MBM0634802.1"/>
    <property type="molecule type" value="Genomic_DNA"/>
</dbReference>
<gene>
    <name evidence="10" type="ORF">JDW19_16965</name>
</gene>
<feature type="modified residue" description="Phosphohistidine; by EIIA" evidence="9">
    <location>
        <position position="14"/>
    </location>
</feature>
<feature type="modified residue" description="N6-acetyllysine" evidence="9">
    <location>
        <position position="73"/>
    </location>
</feature>
<evidence type="ECO:0000256" key="4">
    <source>
        <dbReference type="ARBA" id="ARBA00022597"/>
    </source>
</evidence>
<evidence type="ECO:0000256" key="1">
    <source>
        <dbReference type="ARBA" id="ARBA00004496"/>
    </source>
</evidence>
<comment type="subcellular location">
    <subcellularLocation>
        <location evidence="1">Cytoplasm</location>
    </subcellularLocation>
</comment>
<comment type="caution">
    <text evidence="10">The sequence shown here is derived from an EMBL/GenBank/DDBJ whole genome shotgun (WGS) entry which is preliminary data.</text>
</comment>
<evidence type="ECO:0000256" key="9">
    <source>
        <dbReference type="PIRSR" id="PIRSR618455-2"/>
    </source>
</evidence>
<proteinExistence type="predicted"/>
<dbReference type="OrthoDB" id="9788818at2"/>
<dbReference type="AlphaFoldDB" id="A0A074LGN6"/>
<keyword evidence="6" id="KW-0598">Phosphotransferase system</keyword>
<keyword evidence="3" id="KW-0963">Cytoplasm</keyword>
<dbReference type="GO" id="GO:0009401">
    <property type="term" value="P:phosphoenolpyruvate-dependent sugar phosphotransferase system"/>
    <property type="evidence" value="ECO:0007669"/>
    <property type="project" value="UniProtKB-KW"/>
</dbReference>
<keyword evidence="7" id="KW-0418">Kinase</keyword>
<dbReference type="Pfam" id="PF03830">
    <property type="entry name" value="PTSIIB_sorb"/>
    <property type="match status" value="1"/>
</dbReference>
<evidence type="ECO:0000313" key="11">
    <source>
        <dbReference type="Proteomes" id="UP000650605"/>
    </source>
</evidence>
<dbReference type="KEGG" id="ppoy:RE92_09490"/>
<name>A0A074LGN6_PAEPO</name>
<accession>A0A074LGN6</accession>
<evidence type="ECO:0000256" key="2">
    <source>
        <dbReference type="ARBA" id="ARBA00022448"/>
    </source>
</evidence>
<organism evidence="10 11">
    <name type="scientific">Paenibacillus polymyxa</name>
    <name type="common">Bacillus polymyxa</name>
    <dbReference type="NCBI Taxonomy" id="1406"/>
    <lineage>
        <taxon>Bacteria</taxon>
        <taxon>Bacillati</taxon>
        <taxon>Bacillota</taxon>
        <taxon>Bacilli</taxon>
        <taxon>Bacillales</taxon>
        <taxon>Paenibacillaceae</taxon>
        <taxon>Paenibacillus</taxon>
    </lineage>
</organism>
<dbReference type="GO" id="GO:0005737">
    <property type="term" value="C:cytoplasm"/>
    <property type="evidence" value="ECO:0007669"/>
    <property type="project" value="UniProtKB-SubCell"/>
</dbReference>
<dbReference type="GO" id="GO:0008982">
    <property type="term" value="F:protein-N(PI)-phosphohistidine-sugar phosphotransferase activity"/>
    <property type="evidence" value="ECO:0007669"/>
    <property type="project" value="InterPro"/>
</dbReference>
<dbReference type="CDD" id="cd00001">
    <property type="entry name" value="PTS_IIB_man"/>
    <property type="match status" value="1"/>
</dbReference>
<evidence type="ECO:0000256" key="6">
    <source>
        <dbReference type="ARBA" id="ARBA00022683"/>
    </source>
</evidence>
<evidence type="ECO:0000256" key="8">
    <source>
        <dbReference type="PIRSR" id="PIRSR618455-1"/>
    </source>
</evidence>
<dbReference type="InterPro" id="IPR036667">
    <property type="entry name" value="PTS_IIB_sorbose-sp_sf"/>
</dbReference>
<evidence type="ECO:0000256" key="5">
    <source>
        <dbReference type="ARBA" id="ARBA00022679"/>
    </source>
</evidence>
<dbReference type="Gene3D" id="3.40.35.10">
    <property type="entry name" value="Phosphotransferase system, sorbose subfamily IIB component"/>
    <property type="match status" value="1"/>
</dbReference>
<dbReference type="RefSeq" id="WP_013369100.1">
    <property type="nucleotide sequence ID" value="NZ_ALJV01000014.1"/>
</dbReference>